<evidence type="ECO:0000313" key="3">
    <source>
        <dbReference type="Proteomes" id="UP000007305"/>
    </source>
</evidence>
<dbReference type="AlphaFoldDB" id="A0A804PC18"/>
<evidence type="ECO:0000313" key="2">
    <source>
        <dbReference type="EnsemblPlants" id="Zm00001eb224390_P001"/>
    </source>
</evidence>
<dbReference type="InParanoid" id="A0A804PC18"/>
<accession>A0A804PC18</accession>
<dbReference type="PROSITE" id="PS50330">
    <property type="entry name" value="UIM"/>
    <property type="match status" value="1"/>
</dbReference>
<reference evidence="2" key="3">
    <citation type="submission" date="2021-05" db="UniProtKB">
        <authorList>
            <consortium name="EnsemblPlants"/>
        </authorList>
    </citation>
    <scope>IDENTIFICATION</scope>
    <source>
        <strain evidence="2">cv. B73</strain>
    </source>
</reference>
<dbReference type="InterPro" id="IPR003903">
    <property type="entry name" value="UIM_dom"/>
</dbReference>
<dbReference type="EnsemblPlants" id="Zm00001eb224390_T001">
    <property type="protein sequence ID" value="Zm00001eb224390_P001"/>
    <property type="gene ID" value="Zm00001eb224390"/>
</dbReference>
<feature type="region of interest" description="Disordered" evidence="1">
    <location>
        <begin position="1"/>
        <end position="27"/>
    </location>
</feature>
<sequence>MEKKRQGAEPGSRRAGHPPFHMGLEAGSWTRRDVGAARSGLGTRGQHIYRIQVQLLQENNGRVWYYTFQATPCIAWGNVQGCRNVPSDNYFRRELDKVHDKRKARIAEEAQKLQVAGSHRVSDDDDDELQAAIRASREEEELRRRARASGALYETGGGSSQGGLYAAFGRICSRKEKPHMVQTRIDVGPFSKAGKNVVHCFGQQWAKWFHAEAIPGHKANIPYFINAFRETQKHGECGSKVYHCQSMSYISLIHIVPDNQYLDENEKELQVDFTKFKED</sequence>
<name>A0A804PC18_MAIZE</name>
<dbReference type="Gramene" id="Zm00001eb224390_T001">
    <property type="protein sequence ID" value="Zm00001eb224390_P001"/>
    <property type="gene ID" value="Zm00001eb224390"/>
</dbReference>
<dbReference type="Proteomes" id="UP000007305">
    <property type="component" value="Chromosome 5"/>
</dbReference>
<organism evidence="2 3">
    <name type="scientific">Zea mays</name>
    <name type="common">Maize</name>
    <dbReference type="NCBI Taxonomy" id="4577"/>
    <lineage>
        <taxon>Eukaryota</taxon>
        <taxon>Viridiplantae</taxon>
        <taxon>Streptophyta</taxon>
        <taxon>Embryophyta</taxon>
        <taxon>Tracheophyta</taxon>
        <taxon>Spermatophyta</taxon>
        <taxon>Magnoliopsida</taxon>
        <taxon>Liliopsida</taxon>
        <taxon>Poales</taxon>
        <taxon>Poaceae</taxon>
        <taxon>PACMAD clade</taxon>
        <taxon>Panicoideae</taxon>
        <taxon>Andropogonodae</taxon>
        <taxon>Andropogoneae</taxon>
        <taxon>Tripsacinae</taxon>
        <taxon>Zea</taxon>
    </lineage>
</organism>
<reference evidence="3" key="1">
    <citation type="journal article" date="2009" name="Science">
        <title>The B73 maize genome: complexity, diversity, and dynamics.</title>
        <authorList>
            <person name="Schnable P.S."/>
            <person name="Ware D."/>
            <person name="Fulton R.S."/>
            <person name="Stein J.C."/>
            <person name="Wei F."/>
            <person name="Pasternak S."/>
            <person name="Liang C."/>
            <person name="Zhang J."/>
            <person name="Fulton L."/>
            <person name="Graves T.A."/>
            <person name="Minx P."/>
            <person name="Reily A.D."/>
            <person name="Courtney L."/>
            <person name="Kruchowski S.S."/>
            <person name="Tomlinson C."/>
            <person name="Strong C."/>
            <person name="Delehaunty K."/>
            <person name="Fronick C."/>
            <person name="Courtney B."/>
            <person name="Rock S.M."/>
            <person name="Belter E."/>
            <person name="Du F."/>
            <person name="Kim K."/>
            <person name="Abbott R.M."/>
            <person name="Cotton M."/>
            <person name="Levy A."/>
            <person name="Marchetto P."/>
            <person name="Ochoa K."/>
            <person name="Jackson S.M."/>
            <person name="Gillam B."/>
            <person name="Chen W."/>
            <person name="Yan L."/>
            <person name="Higginbotham J."/>
            <person name="Cardenas M."/>
            <person name="Waligorski J."/>
            <person name="Applebaum E."/>
            <person name="Phelps L."/>
            <person name="Falcone J."/>
            <person name="Kanchi K."/>
            <person name="Thane T."/>
            <person name="Scimone A."/>
            <person name="Thane N."/>
            <person name="Henke J."/>
            <person name="Wang T."/>
            <person name="Ruppert J."/>
            <person name="Shah N."/>
            <person name="Rotter K."/>
            <person name="Hodges J."/>
            <person name="Ingenthron E."/>
            <person name="Cordes M."/>
            <person name="Kohlberg S."/>
            <person name="Sgro J."/>
            <person name="Delgado B."/>
            <person name="Mead K."/>
            <person name="Chinwalla A."/>
            <person name="Leonard S."/>
            <person name="Crouse K."/>
            <person name="Collura K."/>
            <person name="Kudrna D."/>
            <person name="Currie J."/>
            <person name="He R."/>
            <person name="Angelova A."/>
            <person name="Rajasekar S."/>
            <person name="Mueller T."/>
            <person name="Lomeli R."/>
            <person name="Scara G."/>
            <person name="Ko A."/>
            <person name="Delaney K."/>
            <person name="Wissotski M."/>
            <person name="Lopez G."/>
            <person name="Campos D."/>
            <person name="Braidotti M."/>
            <person name="Ashley E."/>
            <person name="Golser W."/>
            <person name="Kim H."/>
            <person name="Lee S."/>
            <person name="Lin J."/>
            <person name="Dujmic Z."/>
            <person name="Kim W."/>
            <person name="Talag J."/>
            <person name="Zuccolo A."/>
            <person name="Fan C."/>
            <person name="Sebastian A."/>
            <person name="Kramer M."/>
            <person name="Spiegel L."/>
            <person name="Nascimento L."/>
            <person name="Zutavern T."/>
            <person name="Miller B."/>
            <person name="Ambroise C."/>
            <person name="Muller S."/>
            <person name="Spooner W."/>
            <person name="Narechania A."/>
            <person name="Ren L."/>
            <person name="Wei S."/>
            <person name="Kumari S."/>
            <person name="Faga B."/>
            <person name="Levy M.J."/>
            <person name="McMahan L."/>
            <person name="Van Buren P."/>
            <person name="Vaughn M.W."/>
            <person name="Ying K."/>
            <person name="Yeh C.-T."/>
            <person name="Emrich S.J."/>
            <person name="Jia Y."/>
            <person name="Kalyanaraman A."/>
            <person name="Hsia A.-P."/>
            <person name="Barbazuk W.B."/>
            <person name="Baucom R.S."/>
            <person name="Brutnell T.P."/>
            <person name="Carpita N.C."/>
            <person name="Chaparro C."/>
            <person name="Chia J.-M."/>
            <person name="Deragon J.-M."/>
            <person name="Estill J.C."/>
            <person name="Fu Y."/>
            <person name="Jeddeloh J.A."/>
            <person name="Han Y."/>
            <person name="Lee H."/>
            <person name="Li P."/>
            <person name="Lisch D.R."/>
            <person name="Liu S."/>
            <person name="Liu Z."/>
            <person name="Nagel D.H."/>
            <person name="McCann M.C."/>
            <person name="SanMiguel P."/>
            <person name="Myers A.M."/>
            <person name="Nettleton D."/>
            <person name="Nguyen J."/>
            <person name="Penning B.W."/>
            <person name="Ponnala L."/>
            <person name="Schneider K.L."/>
            <person name="Schwartz D.C."/>
            <person name="Sharma A."/>
            <person name="Soderlund C."/>
            <person name="Springer N.M."/>
            <person name="Sun Q."/>
            <person name="Wang H."/>
            <person name="Waterman M."/>
            <person name="Westerman R."/>
            <person name="Wolfgruber T.K."/>
            <person name="Yang L."/>
            <person name="Yu Y."/>
            <person name="Zhang L."/>
            <person name="Zhou S."/>
            <person name="Zhu Q."/>
            <person name="Bennetzen J.L."/>
            <person name="Dawe R.K."/>
            <person name="Jiang J."/>
            <person name="Jiang N."/>
            <person name="Presting G.G."/>
            <person name="Wessler S.R."/>
            <person name="Aluru S."/>
            <person name="Martienssen R.A."/>
            <person name="Clifton S.W."/>
            <person name="McCombie W.R."/>
            <person name="Wing R.A."/>
            <person name="Wilson R.K."/>
        </authorList>
    </citation>
    <scope>NUCLEOTIDE SEQUENCE [LARGE SCALE GENOMIC DNA]</scope>
    <source>
        <strain evidence="3">cv. B73</strain>
    </source>
</reference>
<protein>
    <submittedName>
        <fullName evidence="2">Uncharacterized protein</fullName>
    </submittedName>
</protein>
<evidence type="ECO:0000256" key="1">
    <source>
        <dbReference type="SAM" id="MobiDB-lite"/>
    </source>
</evidence>
<proteinExistence type="predicted"/>
<reference evidence="2" key="2">
    <citation type="submission" date="2019-07" db="EMBL/GenBank/DDBJ databases">
        <authorList>
            <person name="Seetharam A."/>
            <person name="Woodhouse M."/>
            <person name="Cannon E."/>
        </authorList>
    </citation>
    <scope>NUCLEOTIDE SEQUENCE [LARGE SCALE GENOMIC DNA]</scope>
    <source>
        <strain evidence="2">cv. B73</strain>
    </source>
</reference>
<keyword evidence="3" id="KW-1185">Reference proteome</keyword>